<dbReference type="GO" id="GO:0005615">
    <property type="term" value="C:extracellular space"/>
    <property type="evidence" value="ECO:0007669"/>
    <property type="project" value="TreeGrafter"/>
</dbReference>
<keyword evidence="5" id="KW-0865">Zymogen</keyword>
<keyword evidence="3" id="KW-0378">Hydrolase</keyword>
<dbReference type="AlphaFoldDB" id="A0A663EXB3"/>
<accession>A0A663EXB3</accession>
<feature type="domain" description="Peptidase S1" evidence="8">
    <location>
        <begin position="38"/>
        <end position="226"/>
    </location>
</feature>
<evidence type="ECO:0000256" key="4">
    <source>
        <dbReference type="ARBA" id="ARBA00022825"/>
    </source>
</evidence>
<keyword evidence="6" id="KW-1015">Disulfide bond</keyword>
<dbReference type="InterPro" id="IPR001254">
    <property type="entry name" value="Trypsin_dom"/>
</dbReference>
<evidence type="ECO:0000256" key="5">
    <source>
        <dbReference type="ARBA" id="ARBA00023145"/>
    </source>
</evidence>
<dbReference type="CDD" id="cd00190">
    <property type="entry name" value="Tryp_SPc"/>
    <property type="match status" value="1"/>
</dbReference>
<proteinExistence type="predicted"/>
<dbReference type="Proteomes" id="UP000472275">
    <property type="component" value="Chromosome 7"/>
</dbReference>
<organism evidence="9 10">
    <name type="scientific">Aquila chrysaetos chrysaetos</name>
    <dbReference type="NCBI Taxonomy" id="223781"/>
    <lineage>
        <taxon>Eukaryota</taxon>
        <taxon>Metazoa</taxon>
        <taxon>Chordata</taxon>
        <taxon>Craniata</taxon>
        <taxon>Vertebrata</taxon>
        <taxon>Euteleostomi</taxon>
        <taxon>Archelosauria</taxon>
        <taxon>Archosauria</taxon>
        <taxon>Dinosauria</taxon>
        <taxon>Saurischia</taxon>
        <taxon>Theropoda</taxon>
        <taxon>Coelurosauria</taxon>
        <taxon>Aves</taxon>
        <taxon>Neognathae</taxon>
        <taxon>Neoaves</taxon>
        <taxon>Telluraves</taxon>
        <taxon>Accipitrimorphae</taxon>
        <taxon>Accipitriformes</taxon>
        <taxon>Accipitridae</taxon>
        <taxon>Accipitrinae</taxon>
        <taxon>Aquila</taxon>
    </lineage>
</organism>
<keyword evidence="10" id="KW-1185">Reference proteome</keyword>
<keyword evidence="1" id="KW-0645">Protease</keyword>
<keyword evidence="2 7" id="KW-0732">Signal</keyword>
<evidence type="ECO:0000256" key="2">
    <source>
        <dbReference type="ARBA" id="ARBA00022729"/>
    </source>
</evidence>
<dbReference type="PROSITE" id="PS50240">
    <property type="entry name" value="TRYPSIN_DOM"/>
    <property type="match status" value="1"/>
</dbReference>
<dbReference type="PANTHER" id="PTHR24264:SF57">
    <property type="entry name" value="TRYPSIN-2"/>
    <property type="match status" value="1"/>
</dbReference>
<dbReference type="InterPro" id="IPR009003">
    <property type="entry name" value="Peptidase_S1_PA"/>
</dbReference>
<dbReference type="GeneTree" id="ENSGT01050000244883"/>
<reference evidence="9" key="1">
    <citation type="submission" date="2025-08" db="UniProtKB">
        <authorList>
            <consortium name="Ensembl"/>
        </authorList>
    </citation>
    <scope>IDENTIFICATION</scope>
</reference>
<evidence type="ECO:0000256" key="7">
    <source>
        <dbReference type="SAM" id="SignalP"/>
    </source>
</evidence>
<protein>
    <recommendedName>
        <fullName evidence="8">Peptidase S1 domain-containing protein</fullName>
    </recommendedName>
</protein>
<dbReference type="PANTHER" id="PTHR24264">
    <property type="entry name" value="TRYPSIN-RELATED"/>
    <property type="match status" value="1"/>
</dbReference>
<dbReference type="GO" id="GO:0004252">
    <property type="term" value="F:serine-type endopeptidase activity"/>
    <property type="evidence" value="ECO:0007669"/>
    <property type="project" value="InterPro"/>
</dbReference>
<evidence type="ECO:0000256" key="6">
    <source>
        <dbReference type="ARBA" id="ARBA00023157"/>
    </source>
</evidence>
<feature type="signal peptide" evidence="7">
    <location>
        <begin position="1"/>
        <end position="33"/>
    </location>
</feature>
<dbReference type="GO" id="GO:0006508">
    <property type="term" value="P:proteolysis"/>
    <property type="evidence" value="ECO:0007669"/>
    <property type="project" value="UniProtKB-KW"/>
</dbReference>
<evidence type="ECO:0000313" key="9">
    <source>
        <dbReference type="Ensembl" id="ENSACCP00020016967.1"/>
    </source>
</evidence>
<dbReference type="Pfam" id="PF00089">
    <property type="entry name" value="Trypsin"/>
    <property type="match status" value="1"/>
</dbReference>
<dbReference type="InterPro" id="IPR050127">
    <property type="entry name" value="Serine_Proteases_S1"/>
</dbReference>
<evidence type="ECO:0000259" key="8">
    <source>
        <dbReference type="PROSITE" id="PS50240"/>
    </source>
</evidence>
<evidence type="ECO:0000256" key="1">
    <source>
        <dbReference type="ARBA" id="ARBA00022670"/>
    </source>
</evidence>
<dbReference type="InterPro" id="IPR043504">
    <property type="entry name" value="Peptidase_S1_PA_chymotrypsin"/>
</dbReference>
<dbReference type="SUPFAM" id="SSF50494">
    <property type="entry name" value="Trypsin-like serine proteases"/>
    <property type="match status" value="1"/>
</dbReference>
<dbReference type="FunFam" id="2.40.10.10:FF:000166">
    <property type="entry name" value="Trypsin"/>
    <property type="match status" value="1"/>
</dbReference>
<dbReference type="SMART" id="SM00020">
    <property type="entry name" value="Tryp_SPc"/>
    <property type="match status" value="1"/>
</dbReference>
<dbReference type="Gene3D" id="2.40.10.10">
    <property type="entry name" value="Trypsin-like serine proteases"/>
    <property type="match status" value="3"/>
</dbReference>
<name>A0A663EXB3_AQUCH</name>
<evidence type="ECO:0000313" key="10">
    <source>
        <dbReference type="Proteomes" id="UP000472275"/>
    </source>
</evidence>
<keyword evidence="4" id="KW-0720">Serine protease</keyword>
<reference evidence="9" key="2">
    <citation type="submission" date="2025-09" db="UniProtKB">
        <authorList>
            <consortium name="Ensembl"/>
        </authorList>
    </citation>
    <scope>IDENTIFICATION</scope>
</reference>
<evidence type="ECO:0000256" key="3">
    <source>
        <dbReference type="ARBA" id="ARBA00022801"/>
    </source>
</evidence>
<dbReference type="InterPro" id="IPR001314">
    <property type="entry name" value="Peptidase_S1A"/>
</dbReference>
<feature type="chain" id="PRO_5025443565" description="Peptidase S1 domain-containing protein" evidence="7">
    <location>
        <begin position="34"/>
        <end position="226"/>
    </location>
</feature>
<sequence length="226" mass="25016">SWFTMFQRRGLQRGVHAPLGVFLFLSVAFPGDADDNKIVGCYSCPEHSVPYHVCQSPCGTKLFYPWLMAALLCWQFCRHIQVRMGEYNADVKEHSELVRSATLIIHHPRYDSRSLDNDIMLIKLATTMDYSADIQPTGNTLSSGCEYQCMLAPVLSNQKCQEAYPGQITSNMICVRFLDGGKDSCQGDSGGPAVCIGKPQGIVSQGTECALKGHLSVYTKVCNYID</sequence>
<dbReference type="PRINTS" id="PR00722">
    <property type="entry name" value="CHYMOTRYPSIN"/>
</dbReference>
<dbReference type="Ensembl" id="ENSACCT00020017704.1">
    <property type="protein sequence ID" value="ENSACCP00020016967.1"/>
    <property type="gene ID" value="ENSACCG00020011579.1"/>
</dbReference>